<comment type="caution">
    <text evidence="7">The sequence shown here is derived from an EMBL/GenBank/DDBJ whole genome shotgun (WGS) entry which is preliminary data.</text>
</comment>
<dbReference type="Gene3D" id="3.30.1330.60">
    <property type="entry name" value="OmpA-like domain"/>
    <property type="match status" value="1"/>
</dbReference>
<evidence type="ECO:0000256" key="5">
    <source>
        <dbReference type="SAM" id="SignalP"/>
    </source>
</evidence>
<organism evidence="7 8">
    <name type="scientific">Roseicyclus mahoneyensis</name>
    <dbReference type="NCBI Taxonomy" id="164332"/>
    <lineage>
        <taxon>Bacteria</taxon>
        <taxon>Pseudomonadati</taxon>
        <taxon>Pseudomonadota</taxon>
        <taxon>Alphaproteobacteria</taxon>
        <taxon>Rhodobacterales</taxon>
        <taxon>Roseobacteraceae</taxon>
        <taxon>Roseicyclus</taxon>
    </lineage>
</organism>
<evidence type="ECO:0000256" key="1">
    <source>
        <dbReference type="ARBA" id="ARBA00004442"/>
    </source>
</evidence>
<name>A0A316GNY5_9RHOB</name>
<dbReference type="InterPro" id="IPR006664">
    <property type="entry name" value="OMP_bac"/>
</dbReference>
<dbReference type="PRINTS" id="PR01021">
    <property type="entry name" value="OMPADOMAIN"/>
</dbReference>
<feature type="domain" description="OmpA-like" evidence="6">
    <location>
        <begin position="204"/>
        <end position="321"/>
    </location>
</feature>
<dbReference type="PANTHER" id="PTHR30329">
    <property type="entry name" value="STATOR ELEMENT OF FLAGELLAR MOTOR COMPLEX"/>
    <property type="match status" value="1"/>
</dbReference>
<evidence type="ECO:0000256" key="4">
    <source>
        <dbReference type="PROSITE-ProRule" id="PRU00473"/>
    </source>
</evidence>
<keyword evidence="8" id="KW-1185">Reference proteome</keyword>
<dbReference type="Pfam" id="PF00691">
    <property type="entry name" value="OmpA"/>
    <property type="match status" value="1"/>
</dbReference>
<dbReference type="CDD" id="cd07185">
    <property type="entry name" value="OmpA_C-like"/>
    <property type="match status" value="1"/>
</dbReference>
<feature type="signal peptide" evidence="5">
    <location>
        <begin position="1"/>
        <end position="27"/>
    </location>
</feature>
<evidence type="ECO:0000256" key="2">
    <source>
        <dbReference type="ARBA" id="ARBA00023136"/>
    </source>
</evidence>
<keyword evidence="3" id="KW-0998">Cell outer membrane</keyword>
<dbReference type="InterPro" id="IPR050330">
    <property type="entry name" value="Bact_OuterMem_StrucFunc"/>
</dbReference>
<dbReference type="PROSITE" id="PS51123">
    <property type="entry name" value="OMPA_2"/>
    <property type="match status" value="1"/>
</dbReference>
<protein>
    <submittedName>
        <fullName evidence="7">OOP family OmpA-OmpF porin</fullName>
    </submittedName>
</protein>
<proteinExistence type="predicted"/>
<comment type="subcellular location">
    <subcellularLocation>
        <location evidence="1">Cell outer membrane</location>
    </subcellularLocation>
</comment>
<accession>A0A316GNY5</accession>
<reference evidence="7 8" key="1">
    <citation type="submission" date="2018-05" db="EMBL/GenBank/DDBJ databases">
        <title>Genomic Encyclopedia of Type Strains, Phase IV (KMG-IV): sequencing the most valuable type-strain genomes for metagenomic binning, comparative biology and taxonomic classification.</title>
        <authorList>
            <person name="Goeker M."/>
        </authorList>
    </citation>
    <scope>NUCLEOTIDE SEQUENCE [LARGE SCALE GENOMIC DNA]</scope>
    <source>
        <strain evidence="7 8">DSM 16097</strain>
    </source>
</reference>
<gene>
    <name evidence="7" type="ORF">C7455_102352</name>
</gene>
<evidence type="ECO:0000313" key="8">
    <source>
        <dbReference type="Proteomes" id="UP000245708"/>
    </source>
</evidence>
<dbReference type="GO" id="GO:0009279">
    <property type="term" value="C:cell outer membrane"/>
    <property type="evidence" value="ECO:0007669"/>
    <property type="project" value="UniProtKB-SubCell"/>
</dbReference>
<dbReference type="Proteomes" id="UP000245708">
    <property type="component" value="Unassembled WGS sequence"/>
</dbReference>
<feature type="chain" id="PRO_5016385969" evidence="5">
    <location>
        <begin position="28"/>
        <end position="321"/>
    </location>
</feature>
<sequence length="321" mass="33507">MTQNGRAQPIVRCLTAVLVSLCGVLPAAGLDLDWPTGAELVRIETDRVAGFRIATGPFDGRAVPTLEFAGDLSQEIWVLPDEAGDSTRIFATIEGQLTAQGYTIGFACADIGCGGFDFRFALPIADGPSMHVDLGRFHYLTASRALVDAVEHLAVTISQGGQHGYVHVARVTPVGALAVPVTSSTRQTDPHEGAADAEGVIARLTTTGSAVLSDVTFATGASALAGDRIESLVALAAYLAEDPRRRIVLVGHTDTEGSREANIAVSRARASAVRAYLVDALGADPAQIEAEGIGYLAPRASNSTTAGREANRRVEAVLIAY</sequence>
<dbReference type="PANTHER" id="PTHR30329:SF21">
    <property type="entry name" value="LIPOPROTEIN YIAD-RELATED"/>
    <property type="match status" value="1"/>
</dbReference>
<keyword evidence="5" id="KW-0732">Signal</keyword>
<keyword evidence="2 4" id="KW-0472">Membrane</keyword>
<evidence type="ECO:0000256" key="3">
    <source>
        <dbReference type="ARBA" id="ARBA00023237"/>
    </source>
</evidence>
<dbReference type="SUPFAM" id="SSF103088">
    <property type="entry name" value="OmpA-like"/>
    <property type="match status" value="1"/>
</dbReference>
<dbReference type="InterPro" id="IPR006665">
    <property type="entry name" value="OmpA-like"/>
</dbReference>
<evidence type="ECO:0000313" key="7">
    <source>
        <dbReference type="EMBL" id="PWK61660.1"/>
    </source>
</evidence>
<dbReference type="AlphaFoldDB" id="A0A316GNY5"/>
<dbReference type="InterPro" id="IPR036737">
    <property type="entry name" value="OmpA-like_sf"/>
</dbReference>
<dbReference type="EMBL" id="QGGW01000002">
    <property type="protein sequence ID" value="PWK61660.1"/>
    <property type="molecule type" value="Genomic_DNA"/>
</dbReference>
<evidence type="ECO:0000259" key="6">
    <source>
        <dbReference type="PROSITE" id="PS51123"/>
    </source>
</evidence>